<organism evidence="2 3">
    <name type="scientific">Solanum tuberosum</name>
    <name type="common">Potato</name>
    <dbReference type="NCBI Taxonomy" id="4113"/>
    <lineage>
        <taxon>Eukaryota</taxon>
        <taxon>Viridiplantae</taxon>
        <taxon>Streptophyta</taxon>
        <taxon>Embryophyta</taxon>
        <taxon>Tracheophyta</taxon>
        <taxon>Spermatophyta</taxon>
        <taxon>Magnoliopsida</taxon>
        <taxon>eudicotyledons</taxon>
        <taxon>Gunneridae</taxon>
        <taxon>Pentapetalae</taxon>
        <taxon>asterids</taxon>
        <taxon>lamiids</taxon>
        <taxon>Solanales</taxon>
        <taxon>Solanaceae</taxon>
        <taxon>Solanoideae</taxon>
        <taxon>Solaneae</taxon>
        <taxon>Solanum</taxon>
    </lineage>
</organism>
<accession>A0ABQ7W449</accession>
<name>A0ABQ7W449_SOLTU</name>
<evidence type="ECO:0000313" key="2">
    <source>
        <dbReference type="EMBL" id="KAH0774587.1"/>
    </source>
</evidence>
<proteinExistence type="predicted"/>
<reference evidence="2 3" key="1">
    <citation type="journal article" date="2021" name="bioRxiv">
        <title>Chromosome-scale and haplotype-resolved genome assembly of a tetraploid potato cultivar.</title>
        <authorList>
            <person name="Sun H."/>
            <person name="Jiao W.-B."/>
            <person name="Krause K."/>
            <person name="Campoy J.A."/>
            <person name="Goel M."/>
            <person name="Folz-Donahue K."/>
            <person name="Kukat C."/>
            <person name="Huettel B."/>
            <person name="Schneeberger K."/>
        </authorList>
    </citation>
    <scope>NUCLEOTIDE SEQUENCE [LARGE SCALE GENOMIC DNA]</scope>
    <source>
        <strain evidence="2">SolTubOtavaFocal</strain>
        <tissue evidence="2">Leaves</tissue>
    </source>
</reference>
<comment type="caution">
    <text evidence="2">The sequence shown here is derived from an EMBL/GenBank/DDBJ whole genome shotgun (WGS) entry which is preliminary data.</text>
</comment>
<dbReference type="PANTHER" id="PTHR33116">
    <property type="entry name" value="REVERSE TRANSCRIPTASE ZINC-BINDING DOMAIN-CONTAINING PROTEIN-RELATED-RELATED"/>
    <property type="match status" value="1"/>
</dbReference>
<sequence>MEALAHFSAATGLEENMEKSSVFLAGVDEDTGNQILARTGFSVGEFPIKYLVLPLSTKKWKKIECWFLIAKITQRIKVTYSKQLSYAGILQVINAVLFSIHSFWGQYSSSPKVY</sequence>
<dbReference type="PANTHER" id="PTHR33116:SF84">
    <property type="entry name" value="RNA-DIRECTED DNA POLYMERASE"/>
    <property type="match status" value="1"/>
</dbReference>
<keyword evidence="1" id="KW-0472">Membrane</keyword>
<dbReference type="EMBL" id="JAIVGD010000005">
    <property type="protein sequence ID" value="KAH0774587.1"/>
    <property type="molecule type" value="Genomic_DNA"/>
</dbReference>
<keyword evidence="1" id="KW-1133">Transmembrane helix</keyword>
<gene>
    <name evidence="2" type="ORF">KY290_011724</name>
</gene>
<keyword evidence="1" id="KW-0812">Transmembrane</keyword>
<evidence type="ECO:0000256" key="1">
    <source>
        <dbReference type="SAM" id="Phobius"/>
    </source>
</evidence>
<protein>
    <submittedName>
        <fullName evidence="2">Uncharacterized protein</fullName>
    </submittedName>
</protein>
<dbReference type="Proteomes" id="UP000826656">
    <property type="component" value="Unassembled WGS sequence"/>
</dbReference>
<evidence type="ECO:0000313" key="3">
    <source>
        <dbReference type="Proteomes" id="UP000826656"/>
    </source>
</evidence>
<keyword evidence="3" id="KW-1185">Reference proteome</keyword>
<feature type="transmembrane region" description="Helical" evidence="1">
    <location>
        <begin position="84"/>
        <end position="104"/>
    </location>
</feature>